<keyword evidence="2" id="KW-0175">Coiled coil</keyword>
<keyword evidence="4" id="KW-1185">Reference proteome</keyword>
<name>A0A927JE09_9ACTN</name>
<accession>A0A927JE09</accession>
<dbReference type="RefSeq" id="WP_192040071.1">
    <property type="nucleotide sequence ID" value="NZ_JACYWE010000009.1"/>
</dbReference>
<dbReference type="EMBL" id="JACYWE010000009">
    <property type="protein sequence ID" value="MBD8507608.1"/>
    <property type="molecule type" value="Genomic_DNA"/>
</dbReference>
<dbReference type="AlphaFoldDB" id="A0A927JE09"/>
<comment type="caution">
    <text evidence="3">The sequence shown here is derived from an EMBL/GenBank/DDBJ whole genome shotgun (WGS) entry which is preliminary data.</text>
</comment>
<dbReference type="InterPro" id="IPR010273">
    <property type="entry name" value="DUF881"/>
</dbReference>
<sequence length="284" mass="29808">MPHPAPRSPQPSLLRALLTSHLDPGYAAARARAQRSGGRLRHPLADVAWLVVGAFLIGIALGGARGWAEQRAPDTELLLATLRAEARQASARVDALAIERDQLAAEIGDSRSRLAELGGPAGRAVDELALIEHAVSATPVEGAGIEVDLAEPAEANAITGTGRVGATRNTLLDRDLQIVVNALWAAGAEAIAVDGVRIGAHTAIRQAGRAILVDNHVISEPYVISAIGEPRRLQSSFIASGAYVRMSGLGQLYGIGFAVRDAEHLELPGASVREMRLAEQKEAP</sequence>
<reference evidence="3" key="1">
    <citation type="submission" date="2020-09" db="EMBL/GenBank/DDBJ databases">
        <title>Hoyosella lacisalsi sp. nov., a halotolerant actinobacterium isolated from soil of Lake Gudzhirganskoe.</title>
        <authorList>
            <person name="Yang Q."/>
            <person name="Guo P.Y."/>
            <person name="Liu S.W."/>
            <person name="Li F.N."/>
            <person name="Sun C.H."/>
        </authorList>
    </citation>
    <scope>NUCLEOTIDE SEQUENCE</scope>
    <source>
        <strain evidence="3">G463</strain>
    </source>
</reference>
<dbReference type="PANTHER" id="PTHR37313">
    <property type="entry name" value="UPF0749 PROTEIN RV1825"/>
    <property type="match status" value="1"/>
</dbReference>
<dbReference type="GO" id="GO:0005886">
    <property type="term" value="C:plasma membrane"/>
    <property type="evidence" value="ECO:0007669"/>
    <property type="project" value="TreeGrafter"/>
</dbReference>
<feature type="coiled-coil region" evidence="2">
    <location>
        <begin position="79"/>
        <end position="106"/>
    </location>
</feature>
<evidence type="ECO:0000256" key="2">
    <source>
        <dbReference type="SAM" id="Coils"/>
    </source>
</evidence>
<protein>
    <submittedName>
        <fullName evidence="3">DUF881 domain-containing protein</fullName>
    </submittedName>
</protein>
<proteinExistence type="inferred from homology"/>
<dbReference type="Proteomes" id="UP000642993">
    <property type="component" value="Unassembled WGS sequence"/>
</dbReference>
<gene>
    <name evidence="3" type="ORF">HT102_14065</name>
</gene>
<organism evidence="3 4">
    <name type="scientific">Lolliginicoccus lacisalsi</name>
    <dbReference type="NCBI Taxonomy" id="2742202"/>
    <lineage>
        <taxon>Bacteria</taxon>
        <taxon>Bacillati</taxon>
        <taxon>Actinomycetota</taxon>
        <taxon>Actinomycetes</taxon>
        <taxon>Mycobacteriales</taxon>
        <taxon>Hoyosellaceae</taxon>
        <taxon>Lolliginicoccus</taxon>
    </lineage>
</organism>
<dbReference type="Pfam" id="PF05949">
    <property type="entry name" value="DUF881"/>
    <property type="match status" value="1"/>
</dbReference>
<comment type="similarity">
    <text evidence="1">Belongs to the UPF0749 family.</text>
</comment>
<evidence type="ECO:0000256" key="1">
    <source>
        <dbReference type="ARBA" id="ARBA00009108"/>
    </source>
</evidence>
<dbReference type="Gene3D" id="3.30.70.1880">
    <property type="entry name" value="Protein of unknown function DUF881"/>
    <property type="match status" value="1"/>
</dbReference>
<evidence type="ECO:0000313" key="4">
    <source>
        <dbReference type="Proteomes" id="UP000642993"/>
    </source>
</evidence>
<evidence type="ECO:0000313" key="3">
    <source>
        <dbReference type="EMBL" id="MBD8507608.1"/>
    </source>
</evidence>
<dbReference type="PANTHER" id="PTHR37313:SF1">
    <property type="entry name" value="UPF0749 PROTEIN RV1823"/>
    <property type="match status" value="1"/>
</dbReference>